<dbReference type="Proteomes" id="UP000315309">
    <property type="component" value="Segment"/>
</dbReference>
<dbReference type="InterPro" id="IPR045958">
    <property type="entry name" value="DUF6378"/>
</dbReference>
<keyword evidence="3" id="KW-1185">Reference proteome</keyword>
<reference evidence="2 3" key="1">
    <citation type="submission" date="2019-06" db="EMBL/GenBank/DDBJ databases">
        <authorList>
            <person name="Cleveland K."/>
            <person name="Luciani P."/>
            <person name="Chung H."/>
            <person name="Caruso S.M."/>
            <person name="Garlena R.A."/>
            <person name="Russell D.A."/>
            <person name="Pope W.H."/>
            <person name="Jacobs-Sera D."/>
            <person name="Hatfull G.F."/>
        </authorList>
    </citation>
    <scope>NUCLEOTIDE SEQUENCE [LARGE SCALE GENOMIC DNA]</scope>
</reference>
<dbReference type="RefSeq" id="YP_009850664.1">
    <property type="nucleotide sequence ID" value="NC_048801.1"/>
</dbReference>
<dbReference type="EMBL" id="MN062711">
    <property type="protein sequence ID" value="QDP44826.1"/>
    <property type="molecule type" value="Genomic_DNA"/>
</dbReference>
<evidence type="ECO:0000259" key="1">
    <source>
        <dbReference type="Pfam" id="PF19905"/>
    </source>
</evidence>
<organism evidence="2 3">
    <name type="scientific">Microbacterium phage Araxxi</name>
    <dbReference type="NCBI Taxonomy" id="2590948"/>
    <lineage>
        <taxon>Viruses</taxon>
        <taxon>Duplodnaviria</taxon>
        <taxon>Heunggongvirae</taxon>
        <taxon>Uroviricota</taxon>
        <taxon>Caudoviricetes</taxon>
        <taxon>Burrovirus</taxon>
        <taxon>Burrovirus araxxi</taxon>
    </lineage>
</organism>
<feature type="domain" description="DUF6378" evidence="1">
    <location>
        <begin position="10"/>
        <end position="78"/>
    </location>
</feature>
<protein>
    <recommendedName>
        <fullName evidence="1">DUF6378 domain-containing protein</fullName>
    </recommendedName>
</protein>
<name>A0A516KT16_9CAUD</name>
<accession>A0A516KT16</accession>
<gene>
    <name evidence="2" type="primary">7</name>
    <name evidence="2" type="ORF">SEA_ARAXXI_7</name>
</gene>
<evidence type="ECO:0000313" key="2">
    <source>
        <dbReference type="EMBL" id="QDP44826.1"/>
    </source>
</evidence>
<dbReference type="KEGG" id="vg:55621147"/>
<sequence>MNDDKIETTDELLESRRAVYGDRVDNMQRVAAIWSGLLGVTIRDWQVPLLMSAYKMFRTFQTPNYSDNSDDIDGWKKMFVEVMDANHGGIIQARTVEEYEFKRTAAQNIASEVQAGFHDDYDLNRKVRFPRPQTLEEIIEEQEHRAAEEEIKEGRRPPHLRLVAQPTAEDEHMEAWLRNRCGKAIVTLNGSYHGRCRLHLGHNGNCEP</sequence>
<dbReference type="GeneID" id="55621147"/>
<dbReference type="Pfam" id="PF19905">
    <property type="entry name" value="DUF6378"/>
    <property type="match status" value="1"/>
</dbReference>
<proteinExistence type="predicted"/>
<evidence type="ECO:0000313" key="3">
    <source>
        <dbReference type="Proteomes" id="UP000315309"/>
    </source>
</evidence>